<keyword evidence="7" id="KW-1185">Reference proteome</keyword>
<dbReference type="InterPro" id="IPR035965">
    <property type="entry name" value="PAS-like_dom_sf"/>
</dbReference>
<dbReference type="GO" id="GO:0006355">
    <property type="term" value="P:regulation of DNA-templated transcription"/>
    <property type="evidence" value="ECO:0007669"/>
    <property type="project" value="InterPro"/>
</dbReference>
<sequence>MQKQLRSFLTGNLINLSVALAGLILLVFGLTLGQNAWQSTRDISHTKRINGVVDALLAAADAQARERGLTSALIGSRSPGQIPDELAALRAEVDANWQHVNTQLEMVATELAENGPNAIAARTRELQPALDAFAEIRARVDRQLTSGGEQVSMKRWFEATTELNARAAALRLELMLATGAPDELMRINLLIRENAARLAENAGQLRGLLAYYAASGEPMPDDQLEMAHFAYRLAHSNRSELMVSTSELDGYPPLAQQLASLDGQTSDPGAQMLAAAVSGDYPLTADQWYQVTTRRINQIFALISTASAMAIEHLRERAHQNQVKLLIYLLLAAIAVALAMLSLRRVHTNAELLFFENEMRETILQSVADAVIAVDENGLIRYLNPIAQDLTGWTLAEAQGQHYSKVFQLYNRLHTSMTDPIATCIEHNMVIVLSEGHVLINREGAETAIDDSCAPIRNANGELGGAVVVFSSKERERNSDRILTYHATRDALTDLYNRRAFERQLRELIEHARTTGDCHTLAFIDLDNFKAVNDTGGHTAGDQMLRQIAFLMRRHVRDTDVLARLGGDEFGLLLKKCNGKQAFHVVGKLLEAVRELRFPWNGNTFQVGMSVGLVEIAEDSPVPDEVVREADAACYAAKEKGRNHIQLYSPENTELTRRQGQMQWVSRITEALDENRFVLFCQEVRPLKKHLPPHLELLLRMRDRDGELIPPNAFIPAAERHGIMPDIDRWVVESVSRKIGPLLQREPKLIININLSGTTLSDPDATDHLTDIIRQHGIPPARICFEVTETAAVANLETTAALMQHLRHQGFHFALDDFGAGLSSLTYLKNLPVEMVKIDGTFVRRLPDDPVAAAMIEAIGNIAGLMEICTCAEFVENETILDRLRELNIDYGQGYFFGRPFPLSEWSKSPKELVSPE</sequence>
<dbReference type="GO" id="GO:0003824">
    <property type="term" value="F:catalytic activity"/>
    <property type="evidence" value="ECO:0007669"/>
    <property type="project" value="UniProtKB-ARBA"/>
</dbReference>
<dbReference type="PROSITE" id="PS50883">
    <property type="entry name" value="EAL"/>
    <property type="match status" value="1"/>
</dbReference>
<dbReference type="Pfam" id="PF00989">
    <property type="entry name" value="PAS"/>
    <property type="match status" value="1"/>
</dbReference>
<keyword evidence="2" id="KW-0472">Membrane</keyword>
<dbReference type="CDD" id="cd01949">
    <property type="entry name" value="GGDEF"/>
    <property type="match status" value="1"/>
</dbReference>
<evidence type="ECO:0000256" key="2">
    <source>
        <dbReference type="SAM" id="Phobius"/>
    </source>
</evidence>
<dbReference type="Pfam" id="PF00990">
    <property type="entry name" value="GGDEF"/>
    <property type="match status" value="1"/>
</dbReference>
<dbReference type="CDD" id="cd00130">
    <property type="entry name" value="PAS"/>
    <property type="match status" value="1"/>
</dbReference>
<organism evidence="6 7">
    <name type="scientific">Thiohalomonas denitrificans</name>
    <dbReference type="NCBI Taxonomy" id="415747"/>
    <lineage>
        <taxon>Bacteria</taxon>
        <taxon>Pseudomonadati</taxon>
        <taxon>Pseudomonadota</taxon>
        <taxon>Gammaproteobacteria</taxon>
        <taxon>Thiohalomonadales</taxon>
        <taxon>Thiohalomonadaceae</taxon>
        <taxon>Thiohalomonas</taxon>
    </lineage>
</organism>
<dbReference type="InterPro" id="IPR035919">
    <property type="entry name" value="EAL_sf"/>
</dbReference>
<dbReference type="EMBL" id="FMWD01000001">
    <property type="protein sequence ID" value="SCZ49058.1"/>
    <property type="molecule type" value="Genomic_DNA"/>
</dbReference>
<dbReference type="Proteomes" id="UP000199648">
    <property type="component" value="Unassembled WGS sequence"/>
</dbReference>
<dbReference type="InterPro" id="IPR000014">
    <property type="entry name" value="PAS"/>
</dbReference>
<dbReference type="PROSITE" id="PS50112">
    <property type="entry name" value="PAS"/>
    <property type="match status" value="1"/>
</dbReference>
<evidence type="ECO:0000259" key="4">
    <source>
        <dbReference type="PROSITE" id="PS50883"/>
    </source>
</evidence>
<dbReference type="SUPFAM" id="SSF55073">
    <property type="entry name" value="Nucleotide cyclase"/>
    <property type="match status" value="1"/>
</dbReference>
<gene>
    <name evidence="6" type="ORF">SAMN03097708_00014</name>
</gene>
<evidence type="ECO:0000313" key="7">
    <source>
        <dbReference type="Proteomes" id="UP000199648"/>
    </source>
</evidence>
<dbReference type="SMART" id="SM00267">
    <property type="entry name" value="GGDEF"/>
    <property type="match status" value="1"/>
</dbReference>
<dbReference type="Pfam" id="PF08376">
    <property type="entry name" value="NIT"/>
    <property type="match status" value="1"/>
</dbReference>
<accession>A0A1G5PI43</accession>
<dbReference type="AlphaFoldDB" id="A0A1G5PI43"/>
<dbReference type="PROSITE" id="PS50887">
    <property type="entry name" value="GGDEF"/>
    <property type="match status" value="1"/>
</dbReference>
<dbReference type="Gene3D" id="3.20.20.450">
    <property type="entry name" value="EAL domain"/>
    <property type="match status" value="1"/>
</dbReference>
<feature type="transmembrane region" description="Helical" evidence="2">
    <location>
        <begin position="12"/>
        <end position="32"/>
    </location>
</feature>
<evidence type="ECO:0000256" key="1">
    <source>
        <dbReference type="ARBA" id="ARBA00001946"/>
    </source>
</evidence>
<evidence type="ECO:0000259" key="5">
    <source>
        <dbReference type="PROSITE" id="PS50887"/>
    </source>
</evidence>
<protein>
    <submittedName>
        <fullName evidence="6">PAS domain S-box-containing protein/diguanylate cyclase (GGDEF) domain-containing protein</fullName>
    </submittedName>
</protein>
<dbReference type="RefSeq" id="WP_092991379.1">
    <property type="nucleotide sequence ID" value="NZ_FMWD01000001.1"/>
</dbReference>
<comment type="cofactor">
    <cofactor evidence="1">
        <name>Mg(2+)</name>
        <dbReference type="ChEBI" id="CHEBI:18420"/>
    </cofactor>
</comment>
<dbReference type="Gene3D" id="3.30.450.20">
    <property type="entry name" value="PAS domain"/>
    <property type="match status" value="1"/>
</dbReference>
<dbReference type="PANTHER" id="PTHR44757:SF4">
    <property type="entry name" value="DIGUANYLATE CYCLASE DGCE-RELATED"/>
    <property type="match status" value="1"/>
</dbReference>
<dbReference type="PANTHER" id="PTHR44757">
    <property type="entry name" value="DIGUANYLATE CYCLASE DGCP"/>
    <property type="match status" value="1"/>
</dbReference>
<feature type="domain" description="GGDEF" evidence="5">
    <location>
        <begin position="517"/>
        <end position="650"/>
    </location>
</feature>
<reference evidence="6 7" key="1">
    <citation type="submission" date="2016-10" db="EMBL/GenBank/DDBJ databases">
        <authorList>
            <person name="de Groot N.N."/>
        </authorList>
    </citation>
    <scope>NUCLEOTIDE SEQUENCE [LARGE SCALE GENOMIC DNA]</scope>
    <source>
        <strain evidence="6 7">HLD2</strain>
    </source>
</reference>
<dbReference type="InterPro" id="IPR001633">
    <property type="entry name" value="EAL_dom"/>
</dbReference>
<dbReference type="SUPFAM" id="SSF141868">
    <property type="entry name" value="EAL domain-like"/>
    <property type="match status" value="1"/>
</dbReference>
<evidence type="ECO:0000259" key="3">
    <source>
        <dbReference type="PROSITE" id="PS50112"/>
    </source>
</evidence>
<keyword evidence="2" id="KW-1133">Transmembrane helix</keyword>
<keyword evidence="2" id="KW-0812">Transmembrane</keyword>
<dbReference type="InterPro" id="IPR000160">
    <property type="entry name" value="GGDEF_dom"/>
</dbReference>
<dbReference type="STRING" id="415747.SAMN03097708_00014"/>
<feature type="domain" description="EAL" evidence="4">
    <location>
        <begin position="661"/>
        <end position="914"/>
    </location>
</feature>
<dbReference type="SMART" id="SM00052">
    <property type="entry name" value="EAL"/>
    <property type="match status" value="1"/>
</dbReference>
<dbReference type="InterPro" id="IPR043128">
    <property type="entry name" value="Rev_trsase/Diguanyl_cyclase"/>
</dbReference>
<name>A0A1G5PI43_9GAMM</name>
<evidence type="ECO:0000313" key="6">
    <source>
        <dbReference type="EMBL" id="SCZ49058.1"/>
    </source>
</evidence>
<dbReference type="Gene3D" id="3.30.70.270">
    <property type="match status" value="1"/>
</dbReference>
<dbReference type="NCBIfam" id="TIGR00229">
    <property type="entry name" value="sensory_box"/>
    <property type="match status" value="1"/>
</dbReference>
<dbReference type="SUPFAM" id="SSF55785">
    <property type="entry name" value="PYP-like sensor domain (PAS domain)"/>
    <property type="match status" value="1"/>
</dbReference>
<dbReference type="InterPro" id="IPR013767">
    <property type="entry name" value="PAS_fold"/>
</dbReference>
<dbReference type="NCBIfam" id="TIGR00254">
    <property type="entry name" value="GGDEF"/>
    <property type="match status" value="1"/>
</dbReference>
<dbReference type="InterPro" id="IPR052155">
    <property type="entry name" value="Biofilm_reg_signaling"/>
</dbReference>
<dbReference type="InterPro" id="IPR013587">
    <property type="entry name" value="Nitrate/nitrite_sensing"/>
</dbReference>
<dbReference type="SMART" id="SM00091">
    <property type="entry name" value="PAS"/>
    <property type="match status" value="1"/>
</dbReference>
<dbReference type="OrthoDB" id="9787514at2"/>
<dbReference type="Pfam" id="PF00563">
    <property type="entry name" value="EAL"/>
    <property type="match status" value="1"/>
</dbReference>
<dbReference type="CDD" id="cd01948">
    <property type="entry name" value="EAL"/>
    <property type="match status" value="1"/>
</dbReference>
<feature type="domain" description="PAS" evidence="3">
    <location>
        <begin position="356"/>
        <end position="414"/>
    </location>
</feature>
<feature type="transmembrane region" description="Helical" evidence="2">
    <location>
        <begin position="325"/>
        <end position="343"/>
    </location>
</feature>
<dbReference type="InterPro" id="IPR029787">
    <property type="entry name" value="Nucleotide_cyclase"/>
</dbReference>
<proteinExistence type="predicted"/>
<dbReference type="FunFam" id="3.30.70.270:FF:000001">
    <property type="entry name" value="Diguanylate cyclase domain protein"/>
    <property type="match status" value="1"/>
</dbReference>